<dbReference type="AlphaFoldDB" id="A0A8H2XRQ6"/>
<feature type="non-terminal residue" evidence="2">
    <location>
        <position position="1"/>
    </location>
</feature>
<name>A0A8H2XRQ6_9AGAM</name>
<protein>
    <submittedName>
        <fullName evidence="2">Uncharacterized protein</fullName>
    </submittedName>
</protein>
<dbReference type="Proteomes" id="UP000663843">
    <property type="component" value="Unassembled WGS sequence"/>
</dbReference>
<proteinExistence type="predicted"/>
<accession>A0A8H2XRQ6</accession>
<gene>
    <name evidence="2" type="ORF">RDB_LOCUS66877</name>
</gene>
<comment type="caution">
    <text evidence="2">The sequence shown here is derived from an EMBL/GenBank/DDBJ whole genome shotgun (WGS) entry which is preliminary data.</text>
</comment>
<evidence type="ECO:0000313" key="3">
    <source>
        <dbReference type="Proteomes" id="UP000663843"/>
    </source>
</evidence>
<organism evidence="2 3">
    <name type="scientific">Rhizoctonia solani</name>
    <dbReference type="NCBI Taxonomy" id="456999"/>
    <lineage>
        <taxon>Eukaryota</taxon>
        <taxon>Fungi</taxon>
        <taxon>Dikarya</taxon>
        <taxon>Basidiomycota</taxon>
        <taxon>Agaricomycotina</taxon>
        <taxon>Agaricomycetes</taxon>
        <taxon>Cantharellales</taxon>
        <taxon>Ceratobasidiaceae</taxon>
        <taxon>Rhizoctonia</taxon>
    </lineage>
</organism>
<feature type="compositionally biased region" description="Low complexity" evidence="1">
    <location>
        <begin position="123"/>
        <end position="136"/>
    </location>
</feature>
<sequence>LIAEKKSVKLGSEASTQKSLYGMDLDYPVLDLQLLDSTRLKVEPGGARHSPTLSFNTHSSLKTVDSKPPPFSYKAALCTGLPKIKTSTKEEVKDITSSLFETLLLAEPEWQTVRYGKQDRSLNSDSSSIASSQSRQSSDRKFSLTQRPVPAKRNSGSTNQQLPERRRSVKKPPGILGTASSRPKIAPCTEHNHSYLKDLTMKREFLEIWWQILGFTGQRGPLKPDDYKRALAAMGFTIRNQKGAQVSYKPPPNFERLRALAALQSTFVSLVPNQSPVPLTKTHLMVAHQGNIEYTELMNKAKTIEKQYPDMVCTLRQLYVQS</sequence>
<feature type="region of interest" description="Disordered" evidence="1">
    <location>
        <begin position="116"/>
        <end position="188"/>
    </location>
</feature>
<reference evidence="2" key="1">
    <citation type="submission" date="2021-01" db="EMBL/GenBank/DDBJ databases">
        <authorList>
            <person name="Kaushik A."/>
        </authorList>
    </citation>
    <scope>NUCLEOTIDE SEQUENCE</scope>
    <source>
        <strain evidence="2">AG2-2IIIB</strain>
    </source>
</reference>
<dbReference type="EMBL" id="CAJMWT010002126">
    <property type="protein sequence ID" value="CAE6433446.1"/>
    <property type="molecule type" value="Genomic_DNA"/>
</dbReference>
<evidence type="ECO:0000313" key="2">
    <source>
        <dbReference type="EMBL" id="CAE6433446.1"/>
    </source>
</evidence>
<evidence type="ECO:0000256" key="1">
    <source>
        <dbReference type="SAM" id="MobiDB-lite"/>
    </source>
</evidence>